<dbReference type="InterPro" id="IPR042098">
    <property type="entry name" value="TauD-like_sf"/>
</dbReference>
<name>E2D2N7_9BACT</name>
<dbReference type="InterPro" id="IPR003819">
    <property type="entry name" value="TauD/TfdA-like"/>
</dbReference>
<dbReference type="InterPro" id="IPR050411">
    <property type="entry name" value="AlphaKG_dependent_hydroxylases"/>
</dbReference>
<organism evidence="6">
    <name type="scientific">uncultured soil bacterium</name>
    <dbReference type="NCBI Taxonomy" id="164851"/>
    <lineage>
        <taxon>Bacteria</taxon>
        <taxon>environmental samples</taxon>
    </lineage>
</organism>
<evidence type="ECO:0000256" key="3">
    <source>
        <dbReference type="ARBA" id="ARBA00023194"/>
    </source>
</evidence>
<protein>
    <submittedName>
        <fullName evidence="6">Regulatory protein</fullName>
    </submittedName>
</protein>
<comment type="cofactor">
    <cofactor evidence="1">
        <name>Fe(2+)</name>
        <dbReference type="ChEBI" id="CHEBI:29033"/>
    </cofactor>
</comment>
<dbReference type="GO" id="GO:0016491">
    <property type="term" value="F:oxidoreductase activity"/>
    <property type="evidence" value="ECO:0007669"/>
    <property type="project" value="UniProtKB-KW"/>
</dbReference>
<accession>E2D2N7</accession>
<dbReference type="PANTHER" id="PTHR10696">
    <property type="entry name" value="GAMMA-BUTYROBETAINE HYDROXYLASE-RELATED"/>
    <property type="match status" value="1"/>
</dbReference>
<sequence>MSTLEATGDPDWLAAHRDKIRAKAATEGWVRIRGLPITDRSGAMAAVRALTADPLDEREGFAPRTAHGAGVHSSSEWPPDQPMCMHNELSYRAEVPRQLVLACVTPPVSGGITALADTRAVLADLPADLVQRCTTAGWRLLRSYSGVVGISWPDAFGTTDREEARAYCSANGIEASWDADGTLRTVQQRSAMVRHPVTGEDCWFNQLAFLSEWTMDPDVRDFLVAQFGAEGLPFTTAYGDGTALDRDTVDAINDVYEKHTVREPWQRGDVLVLDNILTAHSREPYRGAREILVGMSDPVRPSAA</sequence>
<dbReference type="GO" id="GO:0017000">
    <property type="term" value="P:antibiotic biosynthetic process"/>
    <property type="evidence" value="ECO:0007669"/>
    <property type="project" value="UniProtKB-KW"/>
</dbReference>
<keyword evidence="3" id="KW-0045">Antibiotic biosynthesis</keyword>
<feature type="domain" description="TauD/TfdA-like" evidence="5">
    <location>
        <begin position="12"/>
        <end position="294"/>
    </location>
</feature>
<evidence type="ECO:0000256" key="1">
    <source>
        <dbReference type="ARBA" id="ARBA00001954"/>
    </source>
</evidence>
<feature type="region of interest" description="Disordered" evidence="4">
    <location>
        <begin position="58"/>
        <end position="79"/>
    </location>
</feature>
<keyword evidence="2" id="KW-0560">Oxidoreductase</keyword>
<dbReference type="PANTHER" id="PTHR10696:SF56">
    <property type="entry name" value="TAUD_TFDA-LIKE DOMAIN-CONTAINING PROTEIN"/>
    <property type="match status" value="1"/>
</dbReference>
<proteinExistence type="predicted"/>
<dbReference type="EMBL" id="GQ475284">
    <property type="protein sequence ID" value="ADK54901.1"/>
    <property type="molecule type" value="Genomic_DNA"/>
</dbReference>
<evidence type="ECO:0000256" key="4">
    <source>
        <dbReference type="SAM" id="MobiDB-lite"/>
    </source>
</evidence>
<dbReference type="Gene3D" id="3.60.130.10">
    <property type="entry name" value="Clavaminate synthase-like"/>
    <property type="match status" value="1"/>
</dbReference>
<dbReference type="AlphaFoldDB" id="E2D2N7"/>
<dbReference type="Pfam" id="PF02668">
    <property type="entry name" value="TauD"/>
    <property type="match status" value="1"/>
</dbReference>
<evidence type="ECO:0000256" key="2">
    <source>
        <dbReference type="ARBA" id="ARBA00023002"/>
    </source>
</evidence>
<evidence type="ECO:0000313" key="6">
    <source>
        <dbReference type="EMBL" id="ADK54901.1"/>
    </source>
</evidence>
<reference evidence="6" key="1">
    <citation type="journal article" date="2010" name="Biopolymers">
        <title>Cloning large natural product gene clusters from the environment: piecing environmental DNA gene clusters back together with TAR.</title>
        <authorList>
            <person name="Kim J.H."/>
            <person name="Feng Z."/>
            <person name="Bauer J.D."/>
            <person name="Kallifidas D."/>
            <person name="Calle P.Y."/>
            <person name="Brady S.F."/>
        </authorList>
    </citation>
    <scope>NUCLEOTIDE SEQUENCE</scope>
</reference>
<evidence type="ECO:0000259" key="5">
    <source>
        <dbReference type="Pfam" id="PF02668"/>
    </source>
</evidence>
<dbReference type="SUPFAM" id="SSF51197">
    <property type="entry name" value="Clavaminate synthase-like"/>
    <property type="match status" value="1"/>
</dbReference>